<dbReference type="SMART" id="SM00360">
    <property type="entry name" value="RRM"/>
    <property type="match status" value="1"/>
</dbReference>
<evidence type="ECO:0000313" key="4">
    <source>
        <dbReference type="EMBL" id="KAJ4827440.1"/>
    </source>
</evidence>
<dbReference type="Gene3D" id="3.30.70.330">
    <property type="match status" value="1"/>
</dbReference>
<sequence length="428" mass="47822">MHRFLAQSNIRQSILCSPISPGLPSQRPSQPPLPLNLPTSHPPPPPPPAHFPLPLPTGHPTAFGHAQPTSPAPNPALHLQNQLHTSHCAQFPCPILPSTSSFTNLPPAPPQQPIPQAQRTADLPSQPAAAKQQHFSKWSRKKIQSVIENNQAVSIYVANLPSRWLPTDVHLMLSRFGEVMDFFIPKKLNKRGSRFVFVQFQNNIDIQNLISKISTVKVDDNLLIASLARERRVGIGSSHINNQAPKALTPREQGFRDNRSFADTVRGSVSHVPTTNPTGLQNQTFIPKDPTLSWLQCSAVGVLQYPMTLSHVKERFADSGLENFDIIPLGVPRKTVLGHPTDSAGFLLEESPHVWTREFFQLLTSMFGTMVDWSSESRERRRFDVTEVLILTSSMKFIDSVINIDIEEHPYEIGIAESQYDPCDWDWS</sequence>
<feature type="compositionally biased region" description="Pro residues" evidence="2">
    <location>
        <begin position="29"/>
        <end position="57"/>
    </location>
</feature>
<dbReference type="SUPFAM" id="SSF54928">
    <property type="entry name" value="RNA-binding domain, RBD"/>
    <property type="match status" value="1"/>
</dbReference>
<feature type="region of interest" description="Disordered" evidence="2">
    <location>
        <begin position="17"/>
        <end position="77"/>
    </location>
</feature>
<dbReference type="GO" id="GO:0003723">
    <property type="term" value="F:RNA binding"/>
    <property type="evidence" value="ECO:0007669"/>
    <property type="project" value="UniProtKB-UniRule"/>
</dbReference>
<evidence type="ECO:0000313" key="5">
    <source>
        <dbReference type="Proteomes" id="UP001141552"/>
    </source>
</evidence>
<organism evidence="4 5">
    <name type="scientific">Turnera subulata</name>
    <dbReference type="NCBI Taxonomy" id="218843"/>
    <lineage>
        <taxon>Eukaryota</taxon>
        <taxon>Viridiplantae</taxon>
        <taxon>Streptophyta</taxon>
        <taxon>Embryophyta</taxon>
        <taxon>Tracheophyta</taxon>
        <taxon>Spermatophyta</taxon>
        <taxon>Magnoliopsida</taxon>
        <taxon>eudicotyledons</taxon>
        <taxon>Gunneridae</taxon>
        <taxon>Pentapetalae</taxon>
        <taxon>rosids</taxon>
        <taxon>fabids</taxon>
        <taxon>Malpighiales</taxon>
        <taxon>Passifloraceae</taxon>
        <taxon>Turnera</taxon>
    </lineage>
</organism>
<reference evidence="4" key="2">
    <citation type="journal article" date="2023" name="Plants (Basel)">
        <title>Annotation of the Turnera subulata (Passifloraceae) Draft Genome Reveals the S-Locus Evolved after the Divergence of Turneroideae from Passifloroideae in a Stepwise Manner.</title>
        <authorList>
            <person name="Henning P.M."/>
            <person name="Roalson E.H."/>
            <person name="Mir W."/>
            <person name="McCubbin A.G."/>
            <person name="Shore J.S."/>
        </authorList>
    </citation>
    <scope>NUCLEOTIDE SEQUENCE</scope>
    <source>
        <strain evidence="4">F60SS</strain>
    </source>
</reference>
<reference evidence="4" key="1">
    <citation type="submission" date="2022-02" db="EMBL/GenBank/DDBJ databases">
        <authorList>
            <person name="Henning P.M."/>
            <person name="McCubbin A.G."/>
            <person name="Shore J.S."/>
        </authorList>
    </citation>
    <scope>NUCLEOTIDE SEQUENCE</scope>
    <source>
        <strain evidence="4">F60SS</strain>
        <tissue evidence="4">Leaves</tissue>
    </source>
</reference>
<dbReference type="EMBL" id="JAKUCV010006415">
    <property type="protein sequence ID" value="KAJ4827440.1"/>
    <property type="molecule type" value="Genomic_DNA"/>
</dbReference>
<dbReference type="PROSITE" id="PS50102">
    <property type="entry name" value="RRM"/>
    <property type="match status" value="1"/>
</dbReference>
<dbReference type="AlphaFoldDB" id="A0A9Q0F9N0"/>
<evidence type="ECO:0000259" key="3">
    <source>
        <dbReference type="PROSITE" id="PS50102"/>
    </source>
</evidence>
<dbReference type="Pfam" id="PF00076">
    <property type="entry name" value="RRM_1"/>
    <property type="match status" value="1"/>
</dbReference>
<proteinExistence type="predicted"/>
<name>A0A9Q0F9N0_9ROSI</name>
<comment type="caution">
    <text evidence="4">The sequence shown here is derived from an EMBL/GenBank/DDBJ whole genome shotgun (WGS) entry which is preliminary data.</text>
</comment>
<dbReference type="InterPro" id="IPR012677">
    <property type="entry name" value="Nucleotide-bd_a/b_plait_sf"/>
</dbReference>
<dbReference type="InterPro" id="IPR035979">
    <property type="entry name" value="RBD_domain_sf"/>
</dbReference>
<keyword evidence="5" id="KW-1185">Reference proteome</keyword>
<evidence type="ECO:0000256" key="2">
    <source>
        <dbReference type="SAM" id="MobiDB-lite"/>
    </source>
</evidence>
<gene>
    <name evidence="4" type="ORF">Tsubulata_011093</name>
</gene>
<dbReference type="InterPro" id="IPR000504">
    <property type="entry name" value="RRM_dom"/>
</dbReference>
<feature type="domain" description="RRM" evidence="3">
    <location>
        <begin position="153"/>
        <end position="230"/>
    </location>
</feature>
<dbReference type="CDD" id="cd00590">
    <property type="entry name" value="RRM_SF"/>
    <property type="match status" value="1"/>
</dbReference>
<dbReference type="Proteomes" id="UP001141552">
    <property type="component" value="Unassembled WGS sequence"/>
</dbReference>
<evidence type="ECO:0000256" key="1">
    <source>
        <dbReference type="PROSITE-ProRule" id="PRU00176"/>
    </source>
</evidence>
<dbReference type="OrthoDB" id="861279at2759"/>
<protein>
    <recommendedName>
        <fullName evidence="3">RRM domain-containing protein</fullName>
    </recommendedName>
</protein>
<feature type="region of interest" description="Disordered" evidence="2">
    <location>
        <begin position="100"/>
        <end position="128"/>
    </location>
</feature>
<accession>A0A9Q0F9N0</accession>
<keyword evidence="1" id="KW-0694">RNA-binding</keyword>